<evidence type="ECO:0000313" key="3">
    <source>
        <dbReference type="Proteomes" id="UP000322530"/>
    </source>
</evidence>
<dbReference type="EMBL" id="BIXY01000191">
    <property type="protein sequence ID" value="GCF11979.1"/>
    <property type="molecule type" value="Genomic_DNA"/>
</dbReference>
<evidence type="ECO:0000313" key="2">
    <source>
        <dbReference type="EMBL" id="GCF11979.1"/>
    </source>
</evidence>
<accession>A0A5A5TLF6</accession>
<dbReference type="Proteomes" id="UP000322530">
    <property type="component" value="Unassembled WGS sequence"/>
</dbReference>
<dbReference type="AlphaFoldDB" id="A0A5A5TLF6"/>
<dbReference type="CDD" id="cd00085">
    <property type="entry name" value="HNHc"/>
    <property type="match status" value="1"/>
</dbReference>
<dbReference type="InterPro" id="IPR052892">
    <property type="entry name" value="NA-targeting_endonuclease"/>
</dbReference>
<dbReference type="SMART" id="SM00507">
    <property type="entry name" value="HNHc"/>
    <property type="match status" value="1"/>
</dbReference>
<feature type="domain" description="HNH nuclease" evidence="1">
    <location>
        <begin position="51"/>
        <end position="102"/>
    </location>
</feature>
<dbReference type="Pfam" id="PF01844">
    <property type="entry name" value="HNH"/>
    <property type="match status" value="1"/>
</dbReference>
<dbReference type="PANTHER" id="PTHR33877:SF2">
    <property type="entry name" value="OS07G0170200 PROTEIN"/>
    <property type="match status" value="1"/>
</dbReference>
<dbReference type="Gene3D" id="1.10.30.50">
    <property type="match status" value="1"/>
</dbReference>
<comment type="caution">
    <text evidence="2">The sequence shown here is derived from an EMBL/GenBank/DDBJ whole genome shotgun (WGS) entry which is preliminary data.</text>
</comment>
<proteinExistence type="predicted"/>
<keyword evidence="3" id="KW-1185">Reference proteome</keyword>
<dbReference type="OrthoDB" id="9802901at2"/>
<organism evidence="2 3">
    <name type="scientific">Dictyobacter arantiisoli</name>
    <dbReference type="NCBI Taxonomy" id="2014874"/>
    <lineage>
        <taxon>Bacteria</taxon>
        <taxon>Bacillati</taxon>
        <taxon>Chloroflexota</taxon>
        <taxon>Ktedonobacteria</taxon>
        <taxon>Ktedonobacterales</taxon>
        <taxon>Dictyobacteraceae</taxon>
        <taxon>Dictyobacter</taxon>
    </lineage>
</organism>
<protein>
    <recommendedName>
        <fullName evidence="1">HNH nuclease domain-containing protein</fullName>
    </recommendedName>
</protein>
<reference evidence="2 3" key="1">
    <citation type="submission" date="2019-01" db="EMBL/GenBank/DDBJ databases">
        <title>Draft genome sequence of Dictyobacter sp. Uno17.</title>
        <authorList>
            <person name="Wang C.M."/>
            <person name="Zheng Y."/>
            <person name="Sakai Y."/>
            <person name="Abe K."/>
            <person name="Yokota A."/>
            <person name="Yabe S."/>
        </authorList>
    </citation>
    <scope>NUCLEOTIDE SEQUENCE [LARGE SCALE GENOMIC DNA]</scope>
    <source>
        <strain evidence="2 3">Uno17</strain>
    </source>
</reference>
<dbReference type="InterPro" id="IPR002711">
    <property type="entry name" value="HNH"/>
</dbReference>
<name>A0A5A5TLF6_9CHLR</name>
<dbReference type="InterPro" id="IPR003615">
    <property type="entry name" value="HNH_nuc"/>
</dbReference>
<dbReference type="PANTHER" id="PTHR33877">
    <property type="entry name" value="SLL1193 PROTEIN"/>
    <property type="match status" value="1"/>
</dbReference>
<gene>
    <name evidence="2" type="ORF">KDI_55430</name>
</gene>
<sequence>MERVIYNCSATPVTPQQRTMGQARRYEGELDARKPARPVRWRGKALSSLDDMLIPLSFKWNRQCAYCRKKDVPLQIEHIHPRAKGGSNRISNLCLACEKCNRAKGTQDVAVFLKKEPDVLKRIQAQVKHPLKDAATVNTTRWLRFV</sequence>
<evidence type="ECO:0000259" key="1">
    <source>
        <dbReference type="SMART" id="SM00507"/>
    </source>
</evidence>